<evidence type="ECO:0000256" key="4">
    <source>
        <dbReference type="ARBA" id="ARBA00022795"/>
    </source>
</evidence>
<evidence type="ECO:0000256" key="5">
    <source>
        <dbReference type="ARBA" id="ARBA00023015"/>
    </source>
</evidence>
<reference evidence="10" key="1">
    <citation type="submission" date="2021-03" db="EMBL/GenBank/DDBJ databases">
        <title>Plesiomonas shigelloides zfcc0051, isolated from zebrafish feces.</title>
        <authorList>
            <person name="Vanderhoek Z."/>
            <person name="Gaulke C."/>
        </authorList>
    </citation>
    <scope>NUCLEOTIDE SEQUENCE</scope>
    <source>
        <strain evidence="10">Zfcc0051</strain>
    </source>
</reference>
<dbReference type="SUPFAM" id="SSF101498">
    <property type="entry name" value="Anti-sigma factor FlgM"/>
    <property type="match status" value="1"/>
</dbReference>
<comment type="function">
    <text evidence="7">Responsible for the coupling of flagellin expression to flagellar assembly by preventing expression of the flagellin genes when a component of the middle class of proteins is defective. It negatively regulates flagellar genes by inhibiting the activity of FliA by directly binding to FliA.</text>
</comment>
<dbReference type="Pfam" id="PF04316">
    <property type="entry name" value="FlgM"/>
    <property type="match status" value="1"/>
</dbReference>
<evidence type="ECO:0000313" key="10">
    <source>
        <dbReference type="EMBL" id="MBO1107453.1"/>
    </source>
</evidence>
<dbReference type="InterPro" id="IPR035890">
    <property type="entry name" value="Anti-sigma-28_factor_FlgM_sf"/>
</dbReference>
<keyword evidence="6" id="KW-0804">Transcription</keyword>
<feature type="domain" description="Anti-sigma-28 factor FlgM C-terminal" evidence="9">
    <location>
        <begin position="35"/>
        <end position="86"/>
    </location>
</feature>
<evidence type="ECO:0000256" key="7">
    <source>
        <dbReference type="ARBA" id="ARBA00024739"/>
    </source>
</evidence>
<dbReference type="EMBL" id="JAFNAA010000003">
    <property type="protein sequence ID" value="MBO1107453.1"/>
    <property type="molecule type" value="Genomic_DNA"/>
</dbReference>
<keyword evidence="4" id="KW-1005">Bacterial flagellum biogenesis</keyword>
<evidence type="ECO:0000256" key="1">
    <source>
        <dbReference type="ARBA" id="ARBA00005322"/>
    </source>
</evidence>
<dbReference type="GO" id="GO:0044781">
    <property type="term" value="P:bacterial-type flagellum organization"/>
    <property type="evidence" value="ECO:0007669"/>
    <property type="project" value="UniProtKB-KW"/>
</dbReference>
<sequence length="91" mass="9747">MIGKVQRDVAVSSVLTPASGTAQKTPAANSKPVESVALSRDLKMLEQAQQTPRPAEVDLEKVAKMRALLAQGGLSINTDRLADSLYQHYKG</sequence>
<dbReference type="RefSeq" id="WP_010862975.1">
    <property type="nucleotide sequence ID" value="NZ_CP076372.1"/>
</dbReference>
<dbReference type="InterPro" id="IPR007412">
    <property type="entry name" value="FlgM"/>
</dbReference>
<evidence type="ECO:0000256" key="8">
    <source>
        <dbReference type="ARBA" id="ARBA00030117"/>
    </source>
</evidence>
<dbReference type="GO" id="GO:0045892">
    <property type="term" value="P:negative regulation of DNA-templated transcription"/>
    <property type="evidence" value="ECO:0007669"/>
    <property type="project" value="InterPro"/>
</dbReference>
<organism evidence="10 11">
    <name type="scientific">Plesiomonas shigelloides</name>
    <name type="common">Aeromonas shigelloides</name>
    <dbReference type="NCBI Taxonomy" id="703"/>
    <lineage>
        <taxon>Bacteria</taxon>
        <taxon>Pseudomonadati</taxon>
        <taxon>Pseudomonadota</taxon>
        <taxon>Gammaproteobacteria</taxon>
        <taxon>Enterobacterales</taxon>
        <taxon>Enterobacteriaceae</taxon>
        <taxon>Plesiomonas</taxon>
    </lineage>
</organism>
<evidence type="ECO:0000256" key="6">
    <source>
        <dbReference type="ARBA" id="ARBA00023163"/>
    </source>
</evidence>
<keyword evidence="3" id="KW-0678">Repressor</keyword>
<keyword evidence="10" id="KW-0282">Flagellum</keyword>
<evidence type="ECO:0000313" key="11">
    <source>
        <dbReference type="Proteomes" id="UP000664658"/>
    </source>
</evidence>
<dbReference type="AlphaFoldDB" id="A0A379CKC7"/>
<keyword evidence="10" id="KW-0966">Cell projection</keyword>
<evidence type="ECO:0000256" key="3">
    <source>
        <dbReference type="ARBA" id="ARBA00022491"/>
    </source>
</evidence>
<evidence type="ECO:0000256" key="2">
    <source>
        <dbReference type="ARBA" id="ARBA00017823"/>
    </source>
</evidence>
<evidence type="ECO:0000259" key="9">
    <source>
        <dbReference type="Pfam" id="PF04316"/>
    </source>
</evidence>
<dbReference type="NCBIfam" id="TIGR03824">
    <property type="entry name" value="FlgM_jcvi"/>
    <property type="match status" value="1"/>
</dbReference>
<keyword evidence="10" id="KW-0969">Cilium</keyword>
<comment type="similarity">
    <text evidence="1">Belongs to the FlgM family.</text>
</comment>
<dbReference type="InterPro" id="IPR031316">
    <property type="entry name" value="FlgM_C"/>
</dbReference>
<dbReference type="Proteomes" id="UP000664658">
    <property type="component" value="Unassembled WGS sequence"/>
</dbReference>
<accession>A0A379CKC7</accession>
<keyword evidence="5" id="KW-0805">Transcription regulation</keyword>
<name>A0A379CKC7_PLESH</name>
<gene>
    <name evidence="10" type="primary">flgM</name>
    <name evidence="10" type="ORF">J2R62_04305</name>
</gene>
<protein>
    <recommendedName>
        <fullName evidence="2">Negative regulator of flagellin synthesis</fullName>
    </recommendedName>
    <alternativeName>
        <fullName evidence="8">Anti-sigma-28 factor</fullName>
    </alternativeName>
</protein>
<comment type="caution">
    <text evidence="10">The sequence shown here is derived from an EMBL/GenBank/DDBJ whole genome shotgun (WGS) entry which is preliminary data.</text>
</comment>
<proteinExistence type="inferred from homology"/>
<dbReference type="KEGG" id="pshi:SAMEA2665130_0028"/>